<accession>A0A250I9Z2</accession>
<dbReference type="OrthoDB" id="5520034at2"/>
<evidence type="ECO:0000313" key="2">
    <source>
        <dbReference type="Proteomes" id="UP000217289"/>
    </source>
</evidence>
<keyword evidence="2" id="KW-1185">Reference proteome</keyword>
<reference evidence="1 2" key="1">
    <citation type="submission" date="2017-06" db="EMBL/GenBank/DDBJ databases">
        <authorList>
            <person name="Kim H.J."/>
            <person name="Triplett B.A."/>
        </authorList>
    </citation>
    <scope>NUCLEOTIDE SEQUENCE [LARGE SCALE GENOMIC DNA]</scope>
    <source>
        <strain evidence="1 2">DSM 14713</strain>
    </source>
</reference>
<sequence>MKRLMLMAALCVAPLGCVSNQGDGSIRFINAFSVTACAPDTSTFLSQGTLYWRGEGQDNYRLAMGVETNNTAQVIDVQGETLSSGVGLQDFNLEELIYSYVVINSEGEEDDEALEEETIAIHAVFRPGTTVDRSYLSMEAFGPKAVSALGELAGGLGPDESLTVLATIKARGHLGAGGFAVESNEFTFPITVYGPGQCSAVAGGACYPGQNATCTP</sequence>
<organism evidence="1 2">
    <name type="scientific">Melittangium boletus DSM 14713</name>
    <dbReference type="NCBI Taxonomy" id="1294270"/>
    <lineage>
        <taxon>Bacteria</taxon>
        <taxon>Pseudomonadati</taxon>
        <taxon>Myxococcota</taxon>
        <taxon>Myxococcia</taxon>
        <taxon>Myxococcales</taxon>
        <taxon>Cystobacterineae</taxon>
        <taxon>Archangiaceae</taxon>
        <taxon>Melittangium</taxon>
    </lineage>
</organism>
<dbReference type="KEGG" id="mbd:MEBOL_001426"/>
<dbReference type="RefSeq" id="WP_095976711.1">
    <property type="nucleotide sequence ID" value="NZ_CP022163.1"/>
</dbReference>
<dbReference type="EMBL" id="CP022163">
    <property type="protein sequence ID" value="ATB27981.1"/>
    <property type="molecule type" value="Genomic_DNA"/>
</dbReference>
<proteinExistence type="predicted"/>
<gene>
    <name evidence="1" type="ORF">MEBOL_001426</name>
</gene>
<dbReference type="Proteomes" id="UP000217289">
    <property type="component" value="Chromosome"/>
</dbReference>
<dbReference type="AlphaFoldDB" id="A0A250I9Z2"/>
<protein>
    <submittedName>
        <fullName evidence="1">Uncharacterized protein</fullName>
    </submittedName>
</protein>
<name>A0A250I9Z2_9BACT</name>
<evidence type="ECO:0000313" key="1">
    <source>
        <dbReference type="EMBL" id="ATB27981.1"/>
    </source>
</evidence>